<feature type="region of interest" description="Disordered" evidence="1">
    <location>
        <begin position="1"/>
        <end position="37"/>
    </location>
</feature>
<name>A0ABQ0KGF3_MYCNV</name>
<evidence type="ECO:0000313" key="3">
    <source>
        <dbReference type="Proteomes" id="UP000069773"/>
    </source>
</evidence>
<protein>
    <submittedName>
        <fullName evidence="2">Uncharacterized protein</fullName>
    </submittedName>
</protein>
<reference evidence="2 3" key="1">
    <citation type="journal article" date="2016" name="Genome Announc.">
        <title>Draft Genome Sequences of Five Rapidly Growing Mycobacterium Species, M. thermoresistibile, M. fortuitum subsp. acetamidolyticum, M. canariasense, M. brisbanense, and M. novocastrense.</title>
        <authorList>
            <person name="Katahira K."/>
            <person name="Ogura Y."/>
            <person name="Gotoh Y."/>
            <person name="Hayashi T."/>
        </authorList>
    </citation>
    <scope>NUCLEOTIDE SEQUENCE [LARGE SCALE GENOMIC DNA]</scope>
    <source>
        <strain evidence="2 3">JCM18114</strain>
    </source>
</reference>
<dbReference type="Proteomes" id="UP000069773">
    <property type="component" value="Unassembled WGS sequence"/>
</dbReference>
<organism evidence="2 3">
    <name type="scientific">Mycolicibacterium novocastrense</name>
    <name type="common">Mycobacterium novocastrense</name>
    <dbReference type="NCBI Taxonomy" id="59813"/>
    <lineage>
        <taxon>Bacteria</taxon>
        <taxon>Bacillati</taxon>
        <taxon>Actinomycetota</taxon>
        <taxon>Actinomycetes</taxon>
        <taxon>Mycobacteriales</taxon>
        <taxon>Mycobacteriaceae</taxon>
        <taxon>Mycolicibacterium</taxon>
    </lineage>
</organism>
<accession>A0ABQ0KGF3</accession>
<comment type="caution">
    <text evidence="2">The sequence shown here is derived from an EMBL/GenBank/DDBJ whole genome shotgun (WGS) entry which is preliminary data.</text>
</comment>
<evidence type="ECO:0000256" key="1">
    <source>
        <dbReference type="SAM" id="MobiDB-lite"/>
    </source>
</evidence>
<evidence type="ECO:0000313" key="2">
    <source>
        <dbReference type="EMBL" id="GAT08316.1"/>
    </source>
</evidence>
<gene>
    <name evidence="2" type="ORF">RMCN_1449</name>
</gene>
<proteinExistence type="predicted"/>
<dbReference type="EMBL" id="BCTA01000022">
    <property type="protein sequence ID" value="GAT08316.1"/>
    <property type="molecule type" value="Genomic_DNA"/>
</dbReference>
<sequence>MLGDGGRQLPRQHGIDLDGGHPRAAVEQCQRQRAQSGPDLENVVMLVDTGRRNDSPYGVGVMDEVLSERFARPEVDRLRQLSYLGPPE</sequence>
<keyword evidence="3" id="KW-1185">Reference proteome</keyword>